<feature type="transmembrane region" description="Helical" evidence="1">
    <location>
        <begin position="52"/>
        <end position="70"/>
    </location>
</feature>
<keyword evidence="1" id="KW-1133">Transmembrane helix</keyword>
<reference evidence="3" key="1">
    <citation type="submission" date="2018-08" db="EMBL/GenBank/DDBJ databases">
        <title>Mucilaginibacter sp. MYSH2.</title>
        <authorList>
            <person name="Seo T."/>
        </authorList>
    </citation>
    <scope>NUCLEOTIDE SEQUENCE [LARGE SCALE GENOMIC DNA]</scope>
    <source>
        <strain evidence="3">KIRAN</strain>
    </source>
</reference>
<evidence type="ECO:0000313" key="2">
    <source>
        <dbReference type="EMBL" id="RIJ42538.1"/>
    </source>
</evidence>
<sequence length="110" mass="12871">MYILFYIYALLFLSLLGTAFATFVNLILYYIIDSVDVENRLSLYTHTKNTFLVAWLANIVLFIIMIWHSIGTRKFEMVVGLEGQVVFCVVTSIIAFINYMRLREPILFEE</sequence>
<feature type="transmembrane region" description="Helical" evidence="1">
    <location>
        <begin position="77"/>
        <end position="100"/>
    </location>
</feature>
<keyword evidence="3" id="KW-1185">Reference proteome</keyword>
<proteinExistence type="predicted"/>
<evidence type="ECO:0000313" key="3">
    <source>
        <dbReference type="Proteomes" id="UP000266005"/>
    </source>
</evidence>
<comment type="caution">
    <text evidence="2">The sequence shown here is derived from an EMBL/GenBank/DDBJ whole genome shotgun (WGS) entry which is preliminary data.</text>
</comment>
<keyword evidence="1" id="KW-0812">Transmembrane</keyword>
<evidence type="ECO:0000256" key="1">
    <source>
        <dbReference type="SAM" id="Phobius"/>
    </source>
</evidence>
<keyword evidence="1" id="KW-0472">Membrane</keyword>
<dbReference type="EMBL" id="QWGE01000001">
    <property type="protein sequence ID" value="RIJ42538.1"/>
    <property type="molecule type" value="Genomic_DNA"/>
</dbReference>
<dbReference type="AlphaFoldDB" id="A0A399SH29"/>
<gene>
    <name evidence="2" type="ORF">D1627_01360</name>
</gene>
<protein>
    <submittedName>
        <fullName evidence="2">Uncharacterized protein</fullName>
    </submittedName>
</protein>
<feature type="transmembrane region" description="Helical" evidence="1">
    <location>
        <begin position="7"/>
        <end position="32"/>
    </location>
</feature>
<name>A0A399SH29_9BACT</name>
<dbReference type="Proteomes" id="UP000266005">
    <property type="component" value="Unassembled WGS sequence"/>
</dbReference>
<accession>A0A399SH29</accession>
<organism evidence="2 3">
    <name type="scientific">Pontibacter oryzae</name>
    <dbReference type="NCBI Taxonomy" id="2304593"/>
    <lineage>
        <taxon>Bacteria</taxon>
        <taxon>Pseudomonadati</taxon>
        <taxon>Bacteroidota</taxon>
        <taxon>Cytophagia</taxon>
        <taxon>Cytophagales</taxon>
        <taxon>Hymenobacteraceae</taxon>
        <taxon>Pontibacter</taxon>
    </lineage>
</organism>